<evidence type="ECO:0000313" key="12">
    <source>
        <dbReference type="Proteomes" id="UP000614047"/>
    </source>
</evidence>
<dbReference type="PROSITE" id="PS52035">
    <property type="entry name" value="PEPTIDASE_M14"/>
    <property type="match status" value="1"/>
</dbReference>
<name>A0A931DN40_9ACTN</name>
<comment type="caution">
    <text evidence="11">The sequence shown here is derived from an EMBL/GenBank/DDBJ whole genome shotgun (WGS) entry which is preliminary data.</text>
</comment>
<dbReference type="Proteomes" id="UP000614047">
    <property type="component" value="Unassembled WGS sequence"/>
</dbReference>
<dbReference type="InterPro" id="IPR000834">
    <property type="entry name" value="Peptidase_M14"/>
</dbReference>
<keyword evidence="6" id="KW-0482">Metalloprotease</keyword>
<evidence type="ECO:0000313" key="11">
    <source>
        <dbReference type="EMBL" id="MBG6090626.1"/>
    </source>
</evidence>
<keyword evidence="9" id="KW-0732">Signal</keyword>
<protein>
    <recommendedName>
        <fullName evidence="10">Peptidase M14 domain-containing protein</fullName>
    </recommendedName>
</protein>
<feature type="compositionally biased region" description="Low complexity" evidence="8">
    <location>
        <begin position="343"/>
        <end position="363"/>
    </location>
</feature>
<dbReference type="SUPFAM" id="SSF53187">
    <property type="entry name" value="Zn-dependent exopeptidases"/>
    <property type="match status" value="1"/>
</dbReference>
<feature type="active site" description="Proton donor/acceptor" evidence="7">
    <location>
        <position position="294"/>
    </location>
</feature>
<dbReference type="AlphaFoldDB" id="A0A931DN40"/>
<sequence>MRPLSFQAVRSLAAGLAAAALTGGALAAPAAAAPVHAPGPVTEQGGSGQGARLHTNTELARELKRIEHASHGRVRVRSIGTSNQGRPIWYATLGTGPTRLMYVTQQHGNEPLGTESALLALRSLGLGDDRESRALRSKITLGIVVRANPDGHHHGWRYNYDPGADPEYGEPGKGYDINRYHDPAVAPDDNPATEAAVIQRQYAAFRPSIMVDYHMQGRYAFPPPDGREITTSILWPTNDDVSAGALRAAKQVGVRVHDAFTGAGAVVSQYPGGSYEGIARNAYGLRGSASLLVELSALPQERENFQIRSAAISMVDLARAAASGALAGIDPARADAIPPRGPSLPGGSAAAARGAAPAHDAAD</sequence>
<evidence type="ECO:0000256" key="4">
    <source>
        <dbReference type="ARBA" id="ARBA00022801"/>
    </source>
</evidence>
<evidence type="ECO:0000256" key="2">
    <source>
        <dbReference type="ARBA" id="ARBA00005988"/>
    </source>
</evidence>
<organism evidence="11 12">
    <name type="scientific">Actinomadura viridis</name>
    <dbReference type="NCBI Taxonomy" id="58110"/>
    <lineage>
        <taxon>Bacteria</taxon>
        <taxon>Bacillati</taxon>
        <taxon>Actinomycetota</taxon>
        <taxon>Actinomycetes</taxon>
        <taxon>Streptosporangiales</taxon>
        <taxon>Thermomonosporaceae</taxon>
        <taxon>Actinomadura</taxon>
    </lineage>
</organism>
<dbReference type="PANTHER" id="PTHR11705:SF143">
    <property type="entry name" value="SLL0236 PROTEIN"/>
    <property type="match status" value="1"/>
</dbReference>
<accession>A0A931DN40</accession>
<feature type="signal peptide" evidence="9">
    <location>
        <begin position="1"/>
        <end position="27"/>
    </location>
</feature>
<feature type="domain" description="Peptidase M14" evidence="10">
    <location>
        <begin position="52"/>
        <end position="318"/>
    </location>
</feature>
<dbReference type="RefSeq" id="WP_307829018.1">
    <property type="nucleotide sequence ID" value="NZ_BAABES010000011.1"/>
</dbReference>
<proteinExistence type="inferred from homology"/>
<keyword evidence="12" id="KW-1185">Reference proteome</keyword>
<evidence type="ECO:0000256" key="6">
    <source>
        <dbReference type="ARBA" id="ARBA00023049"/>
    </source>
</evidence>
<gene>
    <name evidence="11" type="ORF">IW256_004739</name>
</gene>
<dbReference type="GO" id="GO:0008270">
    <property type="term" value="F:zinc ion binding"/>
    <property type="evidence" value="ECO:0007669"/>
    <property type="project" value="InterPro"/>
</dbReference>
<dbReference type="GO" id="GO:0005615">
    <property type="term" value="C:extracellular space"/>
    <property type="evidence" value="ECO:0007669"/>
    <property type="project" value="TreeGrafter"/>
</dbReference>
<comment type="similarity">
    <text evidence="2 7">Belongs to the peptidase M14 family.</text>
</comment>
<dbReference type="PANTHER" id="PTHR11705">
    <property type="entry name" value="PROTEASE FAMILY M14 CARBOXYPEPTIDASE A,B"/>
    <property type="match status" value="1"/>
</dbReference>
<dbReference type="GO" id="GO:0004181">
    <property type="term" value="F:metallocarboxypeptidase activity"/>
    <property type="evidence" value="ECO:0007669"/>
    <property type="project" value="InterPro"/>
</dbReference>
<keyword evidence="3" id="KW-0645">Protease</keyword>
<evidence type="ECO:0000256" key="7">
    <source>
        <dbReference type="PROSITE-ProRule" id="PRU01379"/>
    </source>
</evidence>
<feature type="region of interest" description="Disordered" evidence="8">
    <location>
        <begin position="333"/>
        <end position="363"/>
    </location>
</feature>
<dbReference type="GO" id="GO:0006508">
    <property type="term" value="P:proteolysis"/>
    <property type="evidence" value="ECO:0007669"/>
    <property type="project" value="UniProtKB-KW"/>
</dbReference>
<keyword evidence="4" id="KW-0378">Hydrolase</keyword>
<evidence type="ECO:0000256" key="3">
    <source>
        <dbReference type="ARBA" id="ARBA00022670"/>
    </source>
</evidence>
<evidence type="ECO:0000256" key="5">
    <source>
        <dbReference type="ARBA" id="ARBA00022833"/>
    </source>
</evidence>
<dbReference type="EMBL" id="JADOUA010000001">
    <property type="protein sequence ID" value="MBG6090626.1"/>
    <property type="molecule type" value="Genomic_DNA"/>
</dbReference>
<evidence type="ECO:0000256" key="9">
    <source>
        <dbReference type="SAM" id="SignalP"/>
    </source>
</evidence>
<evidence type="ECO:0000256" key="8">
    <source>
        <dbReference type="SAM" id="MobiDB-lite"/>
    </source>
</evidence>
<feature type="chain" id="PRO_5037665417" description="Peptidase M14 domain-containing protein" evidence="9">
    <location>
        <begin position="28"/>
        <end position="363"/>
    </location>
</feature>
<dbReference type="SMART" id="SM00631">
    <property type="entry name" value="Zn_pept"/>
    <property type="match status" value="1"/>
</dbReference>
<dbReference type="Gene3D" id="3.40.630.10">
    <property type="entry name" value="Zn peptidases"/>
    <property type="match status" value="1"/>
</dbReference>
<evidence type="ECO:0000259" key="10">
    <source>
        <dbReference type="PROSITE" id="PS52035"/>
    </source>
</evidence>
<comment type="cofactor">
    <cofactor evidence="1">
        <name>Zn(2+)</name>
        <dbReference type="ChEBI" id="CHEBI:29105"/>
    </cofactor>
</comment>
<evidence type="ECO:0000256" key="1">
    <source>
        <dbReference type="ARBA" id="ARBA00001947"/>
    </source>
</evidence>
<reference evidence="11" key="1">
    <citation type="submission" date="2020-11" db="EMBL/GenBank/DDBJ databases">
        <title>Sequencing the genomes of 1000 actinobacteria strains.</title>
        <authorList>
            <person name="Klenk H.-P."/>
        </authorList>
    </citation>
    <scope>NUCLEOTIDE SEQUENCE</scope>
    <source>
        <strain evidence="11">DSM 43175</strain>
    </source>
</reference>
<dbReference type="Pfam" id="PF00246">
    <property type="entry name" value="Peptidase_M14"/>
    <property type="match status" value="1"/>
</dbReference>
<keyword evidence="5" id="KW-0862">Zinc</keyword>